<dbReference type="InterPro" id="IPR036457">
    <property type="entry name" value="PPM-type-like_dom_sf"/>
</dbReference>
<dbReference type="Pfam" id="PF07228">
    <property type="entry name" value="SpoIIE"/>
    <property type="match status" value="1"/>
</dbReference>
<dbReference type="HOGENOM" id="CLU_905381_0_0_11"/>
<dbReference type="EMBL" id="CP002299">
    <property type="protein sequence ID" value="ADP84580.1"/>
    <property type="molecule type" value="Genomic_DNA"/>
</dbReference>
<dbReference type="GO" id="GO:0016791">
    <property type="term" value="F:phosphatase activity"/>
    <property type="evidence" value="ECO:0007669"/>
    <property type="project" value="TreeGrafter"/>
</dbReference>
<dbReference type="Proteomes" id="UP000002484">
    <property type="component" value="Chromosome"/>
</dbReference>
<dbReference type="SMART" id="SM00331">
    <property type="entry name" value="PP2C_SIG"/>
    <property type="match status" value="1"/>
</dbReference>
<dbReference type="STRING" id="298654.FraEuI1c_6608"/>
<feature type="compositionally biased region" description="Low complexity" evidence="2">
    <location>
        <begin position="61"/>
        <end position="77"/>
    </location>
</feature>
<dbReference type="PANTHER" id="PTHR43156">
    <property type="entry name" value="STAGE II SPORULATION PROTEIN E-RELATED"/>
    <property type="match status" value="1"/>
</dbReference>
<dbReference type="InterPro" id="IPR052016">
    <property type="entry name" value="Bact_Sigma-Reg"/>
</dbReference>
<dbReference type="SUPFAM" id="SSF81606">
    <property type="entry name" value="PP2C-like"/>
    <property type="match status" value="1"/>
</dbReference>
<sequence>MSGRDVLAAPSGDVSAKTAEPAARSRRVRSGGERRPIVLVLGSDLTRPAGTRVRPRDGARRGPAATGAARTVAGRPAAPDEGRHFPPTPNMLAAGRSRAAYEGDPGDFLDLFPTGPGRWGLVLGDVCGHDAKAAGLAAWARTTVRQAAGPGQGPRGVLGLLNTGLLRQAPDDERFLTAVYLDLRPARDGCRAVLCSAGHLPALIRRRDGTLHEAGTGGIVLGVTADPRLTETSLFLEPGDTVLLYTDGVTEACRGGERYGEQRLRQLLSRVGHRQPDVLARTIERTALEFGDRDHRDDITVAVLRIT</sequence>
<dbReference type="InterPro" id="IPR001932">
    <property type="entry name" value="PPM-type_phosphatase-like_dom"/>
</dbReference>
<dbReference type="AlphaFoldDB" id="E3J9S7"/>
<dbReference type="InParanoid" id="E3J9S7"/>
<evidence type="ECO:0000313" key="5">
    <source>
        <dbReference type="Proteomes" id="UP000002484"/>
    </source>
</evidence>
<dbReference type="OrthoDB" id="5241041at2"/>
<proteinExistence type="predicted"/>
<evidence type="ECO:0000256" key="2">
    <source>
        <dbReference type="SAM" id="MobiDB-lite"/>
    </source>
</evidence>
<keyword evidence="1" id="KW-0378">Hydrolase</keyword>
<name>E3J9S7_PSEI1</name>
<dbReference type="RefSeq" id="WP_013427691.1">
    <property type="nucleotide sequence ID" value="NC_014666.1"/>
</dbReference>
<reference evidence="4 5" key="1">
    <citation type="submission" date="2010-10" db="EMBL/GenBank/DDBJ databases">
        <title>Complete sequence of Frankia sp. EuI1c.</title>
        <authorList>
            <consortium name="US DOE Joint Genome Institute"/>
            <person name="Lucas S."/>
            <person name="Copeland A."/>
            <person name="Lapidus A."/>
            <person name="Cheng J.-F."/>
            <person name="Bruce D."/>
            <person name="Goodwin L."/>
            <person name="Pitluck S."/>
            <person name="Chertkov O."/>
            <person name="Detter J.C."/>
            <person name="Han C."/>
            <person name="Tapia R."/>
            <person name="Land M."/>
            <person name="Hauser L."/>
            <person name="Jeffries C."/>
            <person name="Kyrpides N."/>
            <person name="Ivanova N."/>
            <person name="Mikhailova N."/>
            <person name="Beauchemin N."/>
            <person name="Sen A."/>
            <person name="Sur S.A."/>
            <person name="Gtari M."/>
            <person name="Wall L."/>
            <person name="Tisa L."/>
            <person name="Woyke T."/>
        </authorList>
    </citation>
    <scope>NUCLEOTIDE SEQUENCE [LARGE SCALE GENOMIC DNA]</scope>
    <source>
        <strain evidence="5">DSM 45817 / CECT 9037 / EuI1c</strain>
    </source>
</reference>
<keyword evidence="5" id="KW-1185">Reference proteome</keyword>
<evidence type="ECO:0000256" key="1">
    <source>
        <dbReference type="ARBA" id="ARBA00022801"/>
    </source>
</evidence>
<dbReference type="KEGG" id="fri:FraEuI1c_6608"/>
<feature type="region of interest" description="Disordered" evidence="2">
    <location>
        <begin position="1"/>
        <end position="90"/>
    </location>
</feature>
<protein>
    <submittedName>
        <fullName evidence="4">Protein serine/threonine phosphatase</fullName>
    </submittedName>
</protein>
<dbReference type="eggNOG" id="COG2208">
    <property type="taxonomic scope" value="Bacteria"/>
</dbReference>
<evidence type="ECO:0000259" key="3">
    <source>
        <dbReference type="SMART" id="SM00331"/>
    </source>
</evidence>
<dbReference type="Gene3D" id="3.60.40.10">
    <property type="entry name" value="PPM-type phosphatase domain"/>
    <property type="match status" value="1"/>
</dbReference>
<dbReference type="PANTHER" id="PTHR43156:SF2">
    <property type="entry name" value="STAGE II SPORULATION PROTEIN E"/>
    <property type="match status" value="1"/>
</dbReference>
<evidence type="ECO:0000313" key="4">
    <source>
        <dbReference type="EMBL" id="ADP84580.1"/>
    </source>
</evidence>
<organism evidence="4 5">
    <name type="scientific">Pseudofrankia inefficax (strain DSM 45817 / CECT 9037 / DDB 130130 / EuI1c)</name>
    <name type="common">Frankia inefficax</name>
    <dbReference type="NCBI Taxonomy" id="298654"/>
    <lineage>
        <taxon>Bacteria</taxon>
        <taxon>Bacillati</taxon>
        <taxon>Actinomycetota</taxon>
        <taxon>Actinomycetes</taxon>
        <taxon>Frankiales</taxon>
        <taxon>Frankiaceae</taxon>
        <taxon>Pseudofrankia</taxon>
    </lineage>
</organism>
<feature type="domain" description="PPM-type phosphatase" evidence="3">
    <location>
        <begin position="88"/>
        <end position="306"/>
    </location>
</feature>
<accession>E3J9S7</accession>
<gene>
    <name evidence="4" type="ordered locus">FraEuI1c_6608</name>
</gene>